<dbReference type="OrthoDB" id="421226at2759"/>
<feature type="domain" description="DNA repair protein rhp7 treble clef" evidence="1">
    <location>
        <begin position="10"/>
        <end position="48"/>
    </location>
</feature>
<accession>A0A4Y7T2L9</accession>
<dbReference type="EMBL" id="QPFP01000033">
    <property type="protein sequence ID" value="TEB28393.1"/>
    <property type="molecule type" value="Genomic_DNA"/>
</dbReference>
<dbReference type="Gene3D" id="3.80.10.10">
    <property type="entry name" value="Ribonuclease Inhibitor"/>
    <property type="match status" value="1"/>
</dbReference>
<dbReference type="Pfam" id="PF23550">
    <property type="entry name" value="zf_Tbcl_Rhp7"/>
    <property type="match status" value="1"/>
</dbReference>
<dbReference type="Proteomes" id="UP000298030">
    <property type="component" value="Unassembled WGS sequence"/>
</dbReference>
<reference evidence="2 3" key="1">
    <citation type="journal article" date="2019" name="Nat. Ecol. Evol.">
        <title>Megaphylogeny resolves global patterns of mushroom evolution.</title>
        <authorList>
            <person name="Varga T."/>
            <person name="Krizsan K."/>
            <person name="Foldi C."/>
            <person name="Dima B."/>
            <person name="Sanchez-Garcia M."/>
            <person name="Sanchez-Ramirez S."/>
            <person name="Szollosi G.J."/>
            <person name="Szarkandi J.G."/>
            <person name="Papp V."/>
            <person name="Albert L."/>
            <person name="Andreopoulos W."/>
            <person name="Angelini C."/>
            <person name="Antonin V."/>
            <person name="Barry K.W."/>
            <person name="Bougher N.L."/>
            <person name="Buchanan P."/>
            <person name="Buyck B."/>
            <person name="Bense V."/>
            <person name="Catcheside P."/>
            <person name="Chovatia M."/>
            <person name="Cooper J."/>
            <person name="Damon W."/>
            <person name="Desjardin D."/>
            <person name="Finy P."/>
            <person name="Geml J."/>
            <person name="Haridas S."/>
            <person name="Hughes K."/>
            <person name="Justo A."/>
            <person name="Karasinski D."/>
            <person name="Kautmanova I."/>
            <person name="Kiss B."/>
            <person name="Kocsube S."/>
            <person name="Kotiranta H."/>
            <person name="LaButti K.M."/>
            <person name="Lechner B.E."/>
            <person name="Liimatainen K."/>
            <person name="Lipzen A."/>
            <person name="Lukacs Z."/>
            <person name="Mihaltcheva S."/>
            <person name="Morgado L.N."/>
            <person name="Niskanen T."/>
            <person name="Noordeloos M.E."/>
            <person name="Ohm R.A."/>
            <person name="Ortiz-Santana B."/>
            <person name="Ovrebo C."/>
            <person name="Racz N."/>
            <person name="Riley R."/>
            <person name="Savchenko A."/>
            <person name="Shiryaev A."/>
            <person name="Soop K."/>
            <person name="Spirin V."/>
            <person name="Szebenyi C."/>
            <person name="Tomsovsky M."/>
            <person name="Tulloss R.E."/>
            <person name="Uehling J."/>
            <person name="Grigoriev I.V."/>
            <person name="Vagvolgyi C."/>
            <person name="Papp T."/>
            <person name="Martin F.M."/>
            <person name="Miettinen O."/>
            <person name="Hibbett D.S."/>
            <person name="Nagy L.G."/>
        </authorList>
    </citation>
    <scope>NUCLEOTIDE SEQUENCE [LARGE SCALE GENOMIC DNA]</scope>
    <source>
        <strain evidence="2 3">FP101781</strain>
    </source>
</reference>
<gene>
    <name evidence="2" type="ORF">FA13DRAFT_1633391</name>
</gene>
<dbReference type="InterPro" id="IPR006553">
    <property type="entry name" value="Leu-rich_rpt_Cys-con_subtyp"/>
</dbReference>
<dbReference type="InterPro" id="IPR056451">
    <property type="entry name" value="Znf_Tbcl_Rhp7"/>
</dbReference>
<dbReference type="SUPFAM" id="SSF52047">
    <property type="entry name" value="RNI-like"/>
    <property type="match status" value="1"/>
</dbReference>
<evidence type="ECO:0000259" key="1">
    <source>
        <dbReference type="Pfam" id="PF23550"/>
    </source>
</evidence>
<name>A0A4Y7T2L9_COPMI</name>
<organism evidence="2 3">
    <name type="scientific">Coprinellus micaceus</name>
    <name type="common">Glistening ink-cap mushroom</name>
    <name type="synonym">Coprinus micaceus</name>
    <dbReference type="NCBI Taxonomy" id="71717"/>
    <lineage>
        <taxon>Eukaryota</taxon>
        <taxon>Fungi</taxon>
        <taxon>Dikarya</taxon>
        <taxon>Basidiomycota</taxon>
        <taxon>Agaricomycotina</taxon>
        <taxon>Agaricomycetes</taxon>
        <taxon>Agaricomycetidae</taxon>
        <taxon>Agaricales</taxon>
        <taxon>Agaricineae</taxon>
        <taxon>Psathyrellaceae</taxon>
        <taxon>Coprinellus</taxon>
    </lineage>
</organism>
<proteinExistence type="predicted"/>
<evidence type="ECO:0000313" key="2">
    <source>
        <dbReference type="EMBL" id="TEB28393.1"/>
    </source>
</evidence>
<dbReference type="AlphaFoldDB" id="A0A4Y7T2L9"/>
<keyword evidence="3" id="KW-1185">Reference proteome</keyword>
<protein>
    <submittedName>
        <fullName evidence="2">RNI-like protein</fullName>
    </submittedName>
</protein>
<comment type="caution">
    <text evidence="2">The sequence shown here is derived from an EMBL/GenBank/DDBJ whole genome shotgun (WGS) entry which is preliminary data.</text>
</comment>
<dbReference type="SMART" id="SM00367">
    <property type="entry name" value="LRR_CC"/>
    <property type="match status" value="5"/>
</dbReference>
<dbReference type="InterPro" id="IPR032675">
    <property type="entry name" value="LRR_dom_sf"/>
</dbReference>
<dbReference type="GO" id="GO:0031146">
    <property type="term" value="P:SCF-dependent proteasomal ubiquitin-dependent protein catabolic process"/>
    <property type="evidence" value="ECO:0007669"/>
    <property type="project" value="TreeGrafter"/>
</dbReference>
<dbReference type="GO" id="GO:0019005">
    <property type="term" value="C:SCF ubiquitin ligase complex"/>
    <property type="evidence" value="ECO:0007669"/>
    <property type="project" value="TreeGrafter"/>
</dbReference>
<evidence type="ECO:0000313" key="3">
    <source>
        <dbReference type="Proteomes" id="UP000298030"/>
    </source>
</evidence>
<dbReference type="STRING" id="71717.A0A4Y7T2L9"/>
<sequence>MWTGSSKPPVGNFENCARCEKQFTVTKYTMAANPPPGWLCHVCAKASGQDPFKKPAAPKKRKAPRDKRDVVHYVENRLPTMVNLCIKILTQYIDDVESLGDIGSVNLEAIAKAMAKTRSLTPQNASLFYNASNSKLVFFDATNLTSLAFESLVYMNPNLTSLRLDFCGQLDDSSFKLFTTHLPALERIELLGPFLVRAPAWKLFFQAHRNLEGFLIHQSPRFDLDCVQTLISSCPGLKELRLREVGKMSDEFLNEIASLGPNSLAYLDLGCPATSCSDDAMIEMLQELGAGLTHLDVAKHETLTRRFLDEGLAGHTGNLEFLGISHLPELTDKDVTAFFSEWENTPLVGLDASRNSDLAGESLTAIMKHSGLTLETLNINGWKDVEEEPLQGIGRKGKELRQLDVGFCRNINDFVVKDWLEGEKVRGRAKGGCKNLKELKVWGCNRVTSACPRKPGLALHGVESHVIKTR</sequence>
<dbReference type="PANTHER" id="PTHR13318">
    <property type="entry name" value="PARTNER OF PAIRED, ISOFORM B-RELATED"/>
    <property type="match status" value="1"/>
</dbReference>